<dbReference type="SUPFAM" id="SSF49344">
    <property type="entry name" value="CBD9-like"/>
    <property type="match status" value="1"/>
</dbReference>
<reference evidence="11 12" key="1">
    <citation type="journal article" date="2020" name="ISME J.">
        <title>Uncovering the hidden diversity of litter-decomposition mechanisms in mushroom-forming fungi.</title>
        <authorList>
            <person name="Floudas D."/>
            <person name="Bentzer J."/>
            <person name="Ahren D."/>
            <person name="Johansson T."/>
            <person name="Persson P."/>
            <person name="Tunlid A."/>
        </authorList>
    </citation>
    <scope>NUCLEOTIDE SEQUENCE [LARGE SCALE GENOMIC DNA]</scope>
    <source>
        <strain evidence="11 12">CBS 175.51</strain>
    </source>
</reference>
<evidence type="ECO:0000256" key="3">
    <source>
        <dbReference type="ARBA" id="ARBA00022692"/>
    </source>
</evidence>
<dbReference type="InterPro" id="IPR005018">
    <property type="entry name" value="DOMON_domain"/>
</dbReference>
<dbReference type="PANTHER" id="PTHR47797:SF3">
    <property type="entry name" value="CYTOCHROME B561 DOMAIN-CONTAINING PROTEIN"/>
    <property type="match status" value="1"/>
</dbReference>
<dbReference type="PROSITE" id="PS50836">
    <property type="entry name" value="DOMON"/>
    <property type="match status" value="1"/>
</dbReference>
<dbReference type="Pfam" id="PF16010">
    <property type="entry name" value="CDH-cyt"/>
    <property type="match status" value="1"/>
</dbReference>
<keyword evidence="9" id="KW-0732">Signal</keyword>
<feature type="transmembrane region" description="Helical" evidence="8">
    <location>
        <begin position="257"/>
        <end position="278"/>
    </location>
</feature>
<keyword evidence="12" id="KW-1185">Reference proteome</keyword>
<keyword evidence="5 8" id="KW-1133">Transmembrane helix</keyword>
<dbReference type="GO" id="GO:0016020">
    <property type="term" value="C:membrane"/>
    <property type="evidence" value="ECO:0007669"/>
    <property type="project" value="UniProtKB-SubCell"/>
</dbReference>
<feature type="chain" id="PRO_5034503563" description="DOMON domain-containing protein" evidence="9">
    <location>
        <begin position="36"/>
        <end position="505"/>
    </location>
</feature>
<dbReference type="SMART" id="SM00665">
    <property type="entry name" value="B561"/>
    <property type="match status" value="1"/>
</dbReference>
<evidence type="ECO:0000256" key="5">
    <source>
        <dbReference type="ARBA" id="ARBA00022989"/>
    </source>
</evidence>
<dbReference type="InterPro" id="IPR006593">
    <property type="entry name" value="Cyt_b561/ferric_Rdtase_TM"/>
</dbReference>
<dbReference type="Pfam" id="PF03188">
    <property type="entry name" value="Cytochrom_B561"/>
    <property type="match status" value="1"/>
</dbReference>
<feature type="transmembrane region" description="Helical" evidence="8">
    <location>
        <begin position="365"/>
        <end position="386"/>
    </location>
</feature>
<evidence type="ECO:0000256" key="8">
    <source>
        <dbReference type="SAM" id="Phobius"/>
    </source>
</evidence>
<organism evidence="11 12">
    <name type="scientific">Ephemerocybe angulata</name>
    <dbReference type="NCBI Taxonomy" id="980116"/>
    <lineage>
        <taxon>Eukaryota</taxon>
        <taxon>Fungi</taxon>
        <taxon>Dikarya</taxon>
        <taxon>Basidiomycota</taxon>
        <taxon>Agaricomycotina</taxon>
        <taxon>Agaricomycetes</taxon>
        <taxon>Agaricomycetidae</taxon>
        <taxon>Agaricales</taxon>
        <taxon>Agaricineae</taxon>
        <taxon>Psathyrellaceae</taxon>
        <taxon>Ephemerocybe</taxon>
    </lineage>
</organism>
<feature type="transmembrane region" description="Helical" evidence="8">
    <location>
        <begin position="323"/>
        <end position="345"/>
    </location>
</feature>
<evidence type="ECO:0000256" key="1">
    <source>
        <dbReference type="ARBA" id="ARBA00004370"/>
    </source>
</evidence>
<feature type="compositionally biased region" description="Acidic residues" evidence="7">
    <location>
        <begin position="477"/>
        <end position="494"/>
    </location>
</feature>
<evidence type="ECO:0000313" key="11">
    <source>
        <dbReference type="EMBL" id="KAF5324737.1"/>
    </source>
</evidence>
<dbReference type="Gene3D" id="1.20.120.1770">
    <property type="match status" value="1"/>
</dbReference>
<accession>A0A8H5BK30</accession>
<feature type="region of interest" description="Disordered" evidence="7">
    <location>
        <begin position="471"/>
        <end position="505"/>
    </location>
</feature>
<keyword evidence="6 8" id="KW-0472">Membrane</keyword>
<feature type="signal peptide" evidence="9">
    <location>
        <begin position="1"/>
        <end position="35"/>
    </location>
</feature>
<proteinExistence type="predicted"/>
<dbReference type="AlphaFoldDB" id="A0A8H5BK30"/>
<dbReference type="InterPro" id="IPR015920">
    <property type="entry name" value="Cellobiose_DH-like_cyt"/>
</dbReference>
<protein>
    <recommendedName>
        <fullName evidence="10">DOMON domain-containing protein</fullName>
    </recommendedName>
</protein>
<dbReference type="PANTHER" id="PTHR47797">
    <property type="entry name" value="DEHYDROGENASE, PUTATIVE (AFU_ORTHOLOGUE AFUA_8G05805)-RELATED"/>
    <property type="match status" value="1"/>
</dbReference>
<evidence type="ECO:0000313" key="12">
    <source>
        <dbReference type="Proteomes" id="UP000541558"/>
    </source>
</evidence>
<feature type="compositionally biased region" description="Basic and acidic residues" evidence="7">
    <location>
        <begin position="234"/>
        <end position="248"/>
    </location>
</feature>
<sequence length="505" mass="56310">MAPPRGFRAFLARAQLLVLLSAASTSLLWAAGAYAAVTKTGSTCTVREGKTIFCVNATLENDVVSYELTSLTSPPEDVGWMALGFGVNMVKSHMMIMWKNEDGSMTMSQRYAKWYSEPMVLVDPPRKATAVEPTLSAWQPKDSNHTTFAFHVPAMKGLLNGTIDHERLIWATSPIRPGKDYLSHIARHFEVGHLRLNFTSTTSGSPSQPPARPLPGQDDPSKRPGLPNDPPTSEEGHDGNRHPHDHSGHERTVHAHAYLMSFGLLFVLPMGVLAARWGRTLSPLWFRVHWVLNMLVAAPVVMLGWFLGAASVYKHGGSHLDDAHKICGTVLLLFYVGQVALGRYIHLRRVETKGPIAKPHPPRNLAHIAFGLLFIVFVFFQVRSGLDKLRLEEDEAPFARWYHKLWLIWAGVLPLLYLPGLLLLQRQWRQERSGSADPSKAANYVQLAETAQQGTDPSSSTRLLFEEENREAFKVGEEEEEGESEEEESSEDEETFKAHTTTLKA</sequence>
<gene>
    <name evidence="11" type="ORF">D9611_004308</name>
</gene>
<feature type="domain" description="DOMON" evidence="10">
    <location>
        <begin position="49"/>
        <end position="173"/>
    </location>
</feature>
<dbReference type="Proteomes" id="UP000541558">
    <property type="component" value="Unassembled WGS sequence"/>
</dbReference>
<dbReference type="CDD" id="cd08760">
    <property type="entry name" value="Cyt_b561_FRRS1_like"/>
    <property type="match status" value="1"/>
</dbReference>
<evidence type="ECO:0000256" key="2">
    <source>
        <dbReference type="ARBA" id="ARBA00022448"/>
    </source>
</evidence>
<evidence type="ECO:0000256" key="7">
    <source>
        <dbReference type="SAM" id="MobiDB-lite"/>
    </source>
</evidence>
<keyword evidence="3 8" id="KW-0812">Transmembrane</keyword>
<comment type="caution">
    <text evidence="11">The sequence shown here is derived from an EMBL/GenBank/DDBJ whole genome shotgun (WGS) entry which is preliminary data.</text>
</comment>
<evidence type="ECO:0000259" key="10">
    <source>
        <dbReference type="PROSITE" id="PS50836"/>
    </source>
</evidence>
<feature type="transmembrane region" description="Helical" evidence="8">
    <location>
        <begin position="406"/>
        <end position="424"/>
    </location>
</feature>
<feature type="region of interest" description="Disordered" evidence="7">
    <location>
        <begin position="198"/>
        <end position="248"/>
    </location>
</feature>
<keyword evidence="4" id="KW-0249">Electron transport</keyword>
<evidence type="ECO:0000256" key="6">
    <source>
        <dbReference type="ARBA" id="ARBA00023136"/>
    </source>
</evidence>
<keyword evidence="2" id="KW-0813">Transport</keyword>
<dbReference type="EMBL" id="JAACJK010000164">
    <property type="protein sequence ID" value="KAF5324737.1"/>
    <property type="molecule type" value="Genomic_DNA"/>
</dbReference>
<comment type="subcellular location">
    <subcellularLocation>
        <location evidence="1">Membrane</location>
    </subcellularLocation>
</comment>
<dbReference type="OrthoDB" id="19261at2759"/>
<evidence type="ECO:0000256" key="9">
    <source>
        <dbReference type="SAM" id="SignalP"/>
    </source>
</evidence>
<feature type="transmembrane region" description="Helical" evidence="8">
    <location>
        <begin position="290"/>
        <end position="311"/>
    </location>
</feature>
<name>A0A8H5BK30_9AGAR</name>
<evidence type="ECO:0000256" key="4">
    <source>
        <dbReference type="ARBA" id="ARBA00022982"/>
    </source>
</evidence>
<dbReference type="Gene3D" id="2.60.40.1210">
    <property type="entry name" value="Cellobiose dehydrogenase, cytochrome domain"/>
    <property type="match status" value="1"/>
</dbReference>